<dbReference type="SUPFAM" id="SSF53098">
    <property type="entry name" value="Ribonuclease H-like"/>
    <property type="match status" value="1"/>
</dbReference>
<protein>
    <recommendedName>
        <fullName evidence="1">HAT C-terminal dimerisation domain-containing protein</fullName>
    </recommendedName>
</protein>
<gene>
    <name evidence="3" type="primary">20215408</name>
    <name evidence="2" type="ORF">HELRODRAFT_77310</name>
</gene>
<dbReference type="RefSeq" id="XP_009016353.1">
    <property type="nucleotide sequence ID" value="XM_009018105.1"/>
</dbReference>
<dbReference type="Pfam" id="PF05699">
    <property type="entry name" value="Dimer_Tnp_hAT"/>
    <property type="match status" value="1"/>
</dbReference>
<organism evidence="3 4">
    <name type="scientific">Helobdella robusta</name>
    <name type="common">Californian leech</name>
    <dbReference type="NCBI Taxonomy" id="6412"/>
    <lineage>
        <taxon>Eukaryota</taxon>
        <taxon>Metazoa</taxon>
        <taxon>Spiralia</taxon>
        <taxon>Lophotrochozoa</taxon>
        <taxon>Annelida</taxon>
        <taxon>Clitellata</taxon>
        <taxon>Hirudinea</taxon>
        <taxon>Rhynchobdellida</taxon>
        <taxon>Glossiphoniidae</taxon>
        <taxon>Helobdella</taxon>
    </lineage>
</organism>
<reference evidence="4" key="1">
    <citation type="submission" date="2012-12" db="EMBL/GenBank/DDBJ databases">
        <authorList>
            <person name="Hellsten U."/>
            <person name="Grimwood J."/>
            <person name="Chapman J.A."/>
            <person name="Shapiro H."/>
            <person name="Aerts A."/>
            <person name="Otillar R.P."/>
            <person name="Terry A.Y."/>
            <person name="Boore J.L."/>
            <person name="Simakov O."/>
            <person name="Marletaz F."/>
            <person name="Cho S.-J."/>
            <person name="Edsinger-Gonzales E."/>
            <person name="Havlak P."/>
            <person name="Kuo D.-H."/>
            <person name="Larsson T."/>
            <person name="Lv J."/>
            <person name="Arendt D."/>
            <person name="Savage R."/>
            <person name="Osoegawa K."/>
            <person name="de Jong P."/>
            <person name="Lindberg D.R."/>
            <person name="Seaver E.C."/>
            <person name="Weisblat D.A."/>
            <person name="Putnam N.H."/>
            <person name="Grigoriev I.V."/>
            <person name="Rokhsar D.S."/>
        </authorList>
    </citation>
    <scope>NUCLEOTIDE SEQUENCE</scope>
</reference>
<dbReference type="CTD" id="20215408"/>
<dbReference type="InParanoid" id="T1G2W0"/>
<sequence length="94" mass="10849">MWSFIQENNIIATFPNLNVILRIYLNLPVSNASGERSFSVMGRIKNFLRSTLGQQKLNSLSLLYIEKELLNSSINYDKLIDEFAELKVRKKAII</sequence>
<proteinExistence type="predicted"/>
<evidence type="ECO:0000313" key="3">
    <source>
        <dbReference type="EnsemblMetazoa" id="HelroP77310"/>
    </source>
</evidence>
<evidence type="ECO:0000313" key="4">
    <source>
        <dbReference type="Proteomes" id="UP000015101"/>
    </source>
</evidence>
<name>T1G2W0_HELRO</name>
<dbReference type="HOGENOM" id="CLU_006175_9_0_1"/>
<dbReference type="EMBL" id="AMQM01003860">
    <property type="status" value="NOT_ANNOTATED_CDS"/>
    <property type="molecule type" value="Genomic_DNA"/>
</dbReference>
<reference evidence="2 4" key="2">
    <citation type="journal article" date="2013" name="Nature">
        <title>Insights into bilaterian evolution from three spiralian genomes.</title>
        <authorList>
            <person name="Simakov O."/>
            <person name="Marletaz F."/>
            <person name="Cho S.J."/>
            <person name="Edsinger-Gonzales E."/>
            <person name="Havlak P."/>
            <person name="Hellsten U."/>
            <person name="Kuo D.H."/>
            <person name="Larsson T."/>
            <person name="Lv J."/>
            <person name="Arendt D."/>
            <person name="Savage R."/>
            <person name="Osoegawa K."/>
            <person name="de Jong P."/>
            <person name="Grimwood J."/>
            <person name="Chapman J.A."/>
            <person name="Shapiro H."/>
            <person name="Aerts A."/>
            <person name="Otillar R.P."/>
            <person name="Terry A.Y."/>
            <person name="Boore J.L."/>
            <person name="Grigoriev I.V."/>
            <person name="Lindberg D.R."/>
            <person name="Seaver E.C."/>
            <person name="Weisblat D.A."/>
            <person name="Putnam N.H."/>
            <person name="Rokhsar D.S."/>
        </authorList>
    </citation>
    <scope>NUCLEOTIDE SEQUENCE</scope>
</reference>
<keyword evidence="4" id="KW-1185">Reference proteome</keyword>
<evidence type="ECO:0000313" key="2">
    <source>
        <dbReference type="EMBL" id="ESO05720.1"/>
    </source>
</evidence>
<evidence type="ECO:0000259" key="1">
    <source>
        <dbReference type="Pfam" id="PF05699"/>
    </source>
</evidence>
<dbReference type="GO" id="GO:0046983">
    <property type="term" value="F:protein dimerization activity"/>
    <property type="evidence" value="ECO:0007669"/>
    <property type="project" value="InterPro"/>
</dbReference>
<dbReference type="KEGG" id="hro:HELRODRAFT_77310"/>
<accession>T1G2W0</accession>
<dbReference type="Proteomes" id="UP000015101">
    <property type="component" value="Unassembled WGS sequence"/>
</dbReference>
<reference evidence="3" key="3">
    <citation type="submission" date="2015-06" db="UniProtKB">
        <authorList>
            <consortium name="EnsemblMetazoa"/>
        </authorList>
    </citation>
    <scope>IDENTIFICATION</scope>
</reference>
<dbReference type="OMA" id="NCIGERY"/>
<dbReference type="GeneID" id="20215408"/>
<dbReference type="AlphaFoldDB" id="T1G2W0"/>
<dbReference type="PANTHER" id="PTHR45749">
    <property type="match status" value="1"/>
</dbReference>
<dbReference type="EnsemblMetazoa" id="HelroT77310">
    <property type="protein sequence ID" value="HelroP77310"/>
    <property type="gene ID" value="HelroG77310"/>
</dbReference>
<feature type="domain" description="HAT C-terminal dimerisation" evidence="1">
    <location>
        <begin position="12"/>
        <end position="69"/>
    </location>
</feature>
<dbReference type="OrthoDB" id="6137404at2759"/>
<dbReference type="EMBL" id="KB096325">
    <property type="protein sequence ID" value="ESO05720.1"/>
    <property type="molecule type" value="Genomic_DNA"/>
</dbReference>
<dbReference type="PANTHER" id="PTHR45749:SF21">
    <property type="entry name" value="DUF4371 DOMAIN-CONTAINING PROTEIN"/>
    <property type="match status" value="1"/>
</dbReference>
<dbReference type="InterPro" id="IPR012337">
    <property type="entry name" value="RNaseH-like_sf"/>
</dbReference>
<dbReference type="InterPro" id="IPR008906">
    <property type="entry name" value="HATC_C_dom"/>
</dbReference>